<evidence type="ECO:0000313" key="3">
    <source>
        <dbReference type="Proteomes" id="UP000626697"/>
    </source>
</evidence>
<protein>
    <submittedName>
        <fullName evidence="2">Amidohydrolase</fullName>
        <ecNumber evidence="2">3.5.1.-</ecNumber>
    </submittedName>
</protein>
<dbReference type="PIRSF" id="PIRSF005962">
    <property type="entry name" value="Pept_M20D_amidohydro"/>
    <property type="match status" value="1"/>
</dbReference>
<accession>A0ABR6CUV7</accession>
<dbReference type="Pfam" id="PF07687">
    <property type="entry name" value="M20_dimer"/>
    <property type="match status" value="1"/>
</dbReference>
<evidence type="ECO:0000259" key="1">
    <source>
        <dbReference type="Pfam" id="PF07687"/>
    </source>
</evidence>
<dbReference type="Pfam" id="PF01546">
    <property type="entry name" value="Peptidase_M20"/>
    <property type="match status" value="1"/>
</dbReference>
<reference evidence="2 3" key="1">
    <citation type="submission" date="2020-08" db="EMBL/GenBank/DDBJ databases">
        <title>Genomic Encyclopedia of Type Strains, Phase IV (KMG-IV): sequencing the most valuable type-strain genomes for metagenomic binning, comparative biology and taxonomic classification.</title>
        <authorList>
            <person name="Goeker M."/>
        </authorList>
    </citation>
    <scope>NUCLEOTIDE SEQUENCE [LARGE SCALE GENOMIC DNA]</scope>
    <source>
        <strain evidence="2 3">DSM 105481</strain>
    </source>
</reference>
<dbReference type="InterPro" id="IPR011650">
    <property type="entry name" value="Peptidase_M20_dimer"/>
</dbReference>
<dbReference type="Gene3D" id="3.40.630.10">
    <property type="entry name" value="Zn peptidases"/>
    <property type="match status" value="1"/>
</dbReference>
<dbReference type="PANTHER" id="PTHR11014:SF63">
    <property type="entry name" value="METALLOPEPTIDASE, PUTATIVE (AFU_ORTHOLOGUE AFUA_6G09600)-RELATED"/>
    <property type="match status" value="1"/>
</dbReference>
<name>A0ABR6CUV7_9BACI</name>
<comment type="caution">
    <text evidence="2">The sequence shown here is derived from an EMBL/GenBank/DDBJ whole genome shotgun (WGS) entry which is preliminary data.</text>
</comment>
<dbReference type="EC" id="3.5.1.-" evidence="2"/>
<dbReference type="SUPFAM" id="SSF55031">
    <property type="entry name" value="Bacterial exopeptidase dimerisation domain"/>
    <property type="match status" value="1"/>
</dbReference>
<evidence type="ECO:0000313" key="2">
    <source>
        <dbReference type="EMBL" id="MBA9028453.1"/>
    </source>
</evidence>
<feature type="domain" description="Peptidase M20 dimerisation" evidence="1">
    <location>
        <begin position="184"/>
        <end position="275"/>
    </location>
</feature>
<dbReference type="GO" id="GO:0016787">
    <property type="term" value="F:hydrolase activity"/>
    <property type="evidence" value="ECO:0007669"/>
    <property type="project" value="UniProtKB-KW"/>
</dbReference>
<keyword evidence="2" id="KW-0378">Hydrolase</keyword>
<dbReference type="InterPro" id="IPR017439">
    <property type="entry name" value="Amidohydrolase"/>
</dbReference>
<proteinExistence type="predicted"/>
<dbReference type="RefSeq" id="WP_220478632.1">
    <property type="nucleotide sequence ID" value="NZ_JACJHX010000014.1"/>
</dbReference>
<dbReference type="NCBIfam" id="TIGR01891">
    <property type="entry name" value="amidohydrolases"/>
    <property type="match status" value="1"/>
</dbReference>
<dbReference type="SUPFAM" id="SSF53187">
    <property type="entry name" value="Zn-dependent exopeptidases"/>
    <property type="match status" value="1"/>
</dbReference>
<keyword evidence="3" id="KW-1185">Reference proteome</keyword>
<dbReference type="Gene3D" id="3.30.70.360">
    <property type="match status" value="1"/>
</dbReference>
<dbReference type="InterPro" id="IPR002933">
    <property type="entry name" value="Peptidase_M20"/>
</dbReference>
<organism evidence="2 3">
    <name type="scientific">Peribacillus huizhouensis</name>
    <dbReference type="NCBI Taxonomy" id="1501239"/>
    <lineage>
        <taxon>Bacteria</taxon>
        <taxon>Bacillati</taxon>
        <taxon>Bacillota</taxon>
        <taxon>Bacilli</taxon>
        <taxon>Bacillales</taxon>
        <taxon>Bacillaceae</taxon>
        <taxon>Peribacillus</taxon>
    </lineage>
</organism>
<dbReference type="PANTHER" id="PTHR11014">
    <property type="entry name" value="PEPTIDASE M20 FAMILY MEMBER"/>
    <property type="match status" value="1"/>
</dbReference>
<sequence>MQNIYVDEHLIKQAIEDRRFFHQHPELSGEEFETCAFIRNRLEALKIEILDFEPPSVIGFIKGTKGNKTIALRADIDALPITEEGDKPYLSKNPGVAHMCGHDGHTATLLAVAEWLSIKGNEVEPNIVLIFQSAEEITPSGADRLIKQGVLENVDAIFGIHLWQGMEKGKIGLTHGPMMASIDDFEIMIQGSGGHGSMPHETVDPIYVATHVIQSLQSIISRKLNPIDSGVISVGKIEAGTTYNIIPDTAKLIGTIRALTPEAVATLQNKMVQLTEGICKAFDAKGQVDFIIGTPPLVNHAKESHFVESVIRQSFGDDVFELVDPVMGGEDFSYYLQNKPGAFIFVGMGGEKSMYPHHHPKFDIDEEVIPDAIKLFIEIAKKYQ</sequence>
<dbReference type="InterPro" id="IPR036264">
    <property type="entry name" value="Bact_exopeptidase_dim_dom"/>
</dbReference>
<gene>
    <name evidence="2" type="ORF">HNP81_003773</name>
</gene>
<dbReference type="Proteomes" id="UP000626697">
    <property type="component" value="Unassembled WGS sequence"/>
</dbReference>
<dbReference type="EMBL" id="JACJHX010000014">
    <property type="protein sequence ID" value="MBA9028453.1"/>
    <property type="molecule type" value="Genomic_DNA"/>
</dbReference>